<dbReference type="Gene3D" id="3.40.50.2000">
    <property type="entry name" value="Glycogen Phosphorylase B"/>
    <property type="match status" value="2"/>
</dbReference>
<organism evidence="2 3">
    <name type="scientific">Micromonospora inyonensis</name>
    <dbReference type="NCBI Taxonomy" id="47866"/>
    <lineage>
        <taxon>Bacteria</taxon>
        <taxon>Bacillati</taxon>
        <taxon>Actinomycetota</taxon>
        <taxon>Actinomycetes</taxon>
        <taxon>Micromonosporales</taxon>
        <taxon>Micromonosporaceae</taxon>
        <taxon>Micromonospora</taxon>
    </lineage>
</organism>
<evidence type="ECO:0008006" key="4">
    <source>
        <dbReference type="Google" id="ProtNLM"/>
    </source>
</evidence>
<sequence length="594" mass="63907">MTSSPARRLVSVMRRRVYSPVRTALREATAWRSYSTVREACGLSDAVPLLVHAGRIVDDRCLGAIIDALPRLATYHLALVHGWTGGDRAAVEGLLRRARAAGVDARVHRVVRPRRLTPDFLAAADLAVHGFCRPDGSSPLVPEVFDDYRAAGLRIVAGNARGVRDYLVRHGAGEVFATGSLPSFATAVRRAASVPTPADGSDSAPTPADGSDSAPVPAGRAATAPAPATPVPASAPAGPSGVPTPWTPLGTGPVRLGLGTANYAGQLAAIATAVCAARPAVSAELVMAKPPSSFRYPADVYLHFPTEHHLDVQLDQIRRVLSGYTHLIVDAFRPVLGRLNGDDIAGDLPALTRAGVKVALLAHGSEIRHPVEHLDRHAESGFRDAPEELRARLTTVAQRNRQIARESGLPLFVTTPDLLDDVPWATWAPLVVDVDGWACDRPVMERSRPVVLHAPSTRWTKGTDRILPDLQELHDRKVIDFRLVEGMPHDEMRRLVFEADVVTEQFVMGTYGTFACEAMAAGKLVVSYLSESVHERVDLRPPIVNATATTLVKTIESLIEDRATAARLAAEGPGFVREHHDGRRTAAAFDAFLR</sequence>
<accession>A0A1C6SNL1</accession>
<proteinExistence type="predicted"/>
<feature type="compositionally biased region" description="Low complexity" evidence="1">
    <location>
        <begin position="213"/>
        <end position="244"/>
    </location>
</feature>
<gene>
    <name evidence="2" type="ORF">GA0074694_5821</name>
</gene>
<dbReference type="AlphaFoldDB" id="A0A1C6SNL1"/>
<name>A0A1C6SNL1_9ACTN</name>
<dbReference type="Proteomes" id="UP000198906">
    <property type="component" value="Unassembled WGS sequence"/>
</dbReference>
<protein>
    <recommendedName>
        <fullName evidence="4">Glycosyl transferases group 1</fullName>
    </recommendedName>
</protein>
<evidence type="ECO:0000256" key="1">
    <source>
        <dbReference type="SAM" id="MobiDB-lite"/>
    </source>
</evidence>
<keyword evidence="3" id="KW-1185">Reference proteome</keyword>
<evidence type="ECO:0000313" key="3">
    <source>
        <dbReference type="Proteomes" id="UP000198906"/>
    </source>
</evidence>
<evidence type="ECO:0000313" key="2">
    <source>
        <dbReference type="EMBL" id="SCL30869.1"/>
    </source>
</evidence>
<feature type="region of interest" description="Disordered" evidence="1">
    <location>
        <begin position="192"/>
        <end position="248"/>
    </location>
</feature>
<dbReference type="SUPFAM" id="SSF53756">
    <property type="entry name" value="UDP-Glycosyltransferase/glycogen phosphorylase"/>
    <property type="match status" value="2"/>
</dbReference>
<reference evidence="3" key="1">
    <citation type="submission" date="2016-06" db="EMBL/GenBank/DDBJ databases">
        <authorList>
            <person name="Varghese N."/>
        </authorList>
    </citation>
    <scope>NUCLEOTIDE SEQUENCE [LARGE SCALE GENOMIC DNA]</scope>
    <source>
        <strain evidence="3">DSM 46123</strain>
    </source>
</reference>
<dbReference type="EMBL" id="FMHU01000002">
    <property type="protein sequence ID" value="SCL30869.1"/>
    <property type="molecule type" value="Genomic_DNA"/>
</dbReference>
<dbReference type="STRING" id="47866.GA0074694_5821"/>
<dbReference type="RefSeq" id="WP_091462992.1">
    <property type="nucleotide sequence ID" value="NZ_FMHU01000002.1"/>
</dbReference>